<keyword evidence="1" id="KW-0547">Nucleotide-binding</keyword>
<proteinExistence type="predicted"/>
<dbReference type="Pfam" id="PF00025">
    <property type="entry name" value="Arf"/>
    <property type="match status" value="1"/>
</dbReference>
<evidence type="ECO:0000256" key="2">
    <source>
        <dbReference type="ARBA" id="ARBA00023134"/>
    </source>
</evidence>
<evidence type="ECO:0000256" key="1">
    <source>
        <dbReference type="ARBA" id="ARBA00022741"/>
    </source>
</evidence>
<reference evidence="3" key="3">
    <citation type="submission" date="2025-09" db="UniProtKB">
        <authorList>
            <consortium name="Ensembl"/>
        </authorList>
    </citation>
    <scope>IDENTIFICATION</scope>
</reference>
<organism evidence="3 4">
    <name type="scientific">Hucho hucho</name>
    <name type="common">huchen</name>
    <dbReference type="NCBI Taxonomy" id="62062"/>
    <lineage>
        <taxon>Eukaryota</taxon>
        <taxon>Metazoa</taxon>
        <taxon>Chordata</taxon>
        <taxon>Craniata</taxon>
        <taxon>Vertebrata</taxon>
        <taxon>Euteleostomi</taxon>
        <taxon>Actinopterygii</taxon>
        <taxon>Neopterygii</taxon>
        <taxon>Teleostei</taxon>
        <taxon>Protacanthopterygii</taxon>
        <taxon>Salmoniformes</taxon>
        <taxon>Salmonidae</taxon>
        <taxon>Salmoninae</taxon>
        <taxon>Hucho</taxon>
    </lineage>
</organism>
<reference evidence="4" key="1">
    <citation type="submission" date="2018-06" db="EMBL/GenBank/DDBJ databases">
        <title>Genome assembly of Danube salmon.</title>
        <authorList>
            <person name="Macqueen D.J."/>
            <person name="Gundappa M.K."/>
        </authorList>
    </citation>
    <scope>NUCLEOTIDE SEQUENCE [LARGE SCALE GENOMIC DNA]</scope>
</reference>
<keyword evidence="2" id="KW-0342">GTP-binding</keyword>
<accession>A0A4W5JXK6</accession>
<dbReference type="Gene3D" id="3.40.50.300">
    <property type="entry name" value="P-loop containing nucleotide triphosphate hydrolases"/>
    <property type="match status" value="1"/>
</dbReference>
<dbReference type="SUPFAM" id="SSF52540">
    <property type="entry name" value="P-loop containing nucleoside triphosphate hydrolases"/>
    <property type="match status" value="1"/>
</dbReference>
<sequence>GAISAATTVESGVKCYSESGKEVSSSKADSALGLDDIKTHHWCIIGCSAVTGENLLTGVDWLLDDIAARVFTAD</sequence>
<dbReference type="AlphaFoldDB" id="A0A4W5JXK6"/>
<dbReference type="GO" id="GO:0005525">
    <property type="term" value="F:GTP binding"/>
    <property type="evidence" value="ECO:0007669"/>
    <property type="project" value="UniProtKB-KW"/>
</dbReference>
<dbReference type="GO" id="GO:0003924">
    <property type="term" value="F:GTPase activity"/>
    <property type="evidence" value="ECO:0007669"/>
    <property type="project" value="InterPro"/>
</dbReference>
<dbReference type="Proteomes" id="UP000314982">
    <property type="component" value="Unassembled WGS sequence"/>
</dbReference>
<evidence type="ECO:0000313" key="4">
    <source>
        <dbReference type="Proteomes" id="UP000314982"/>
    </source>
</evidence>
<keyword evidence="4" id="KW-1185">Reference proteome</keyword>
<dbReference type="InterPro" id="IPR006689">
    <property type="entry name" value="Small_GTPase_ARF/SAR"/>
</dbReference>
<dbReference type="InterPro" id="IPR027417">
    <property type="entry name" value="P-loop_NTPase"/>
</dbReference>
<reference evidence="3" key="2">
    <citation type="submission" date="2025-08" db="UniProtKB">
        <authorList>
            <consortium name="Ensembl"/>
        </authorList>
    </citation>
    <scope>IDENTIFICATION</scope>
</reference>
<protein>
    <submittedName>
        <fullName evidence="3">Uncharacterized protein</fullName>
    </submittedName>
</protein>
<evidence type="ECO:0000313" key="3">
    <source>
        <dbReference type="Ensembl" id="ENSHHUP00000004496.1"/>
    </source>
</evidence>
<dbReference type="Ensembl" id="ENSHHUT00000004647.1">
    <property type="protein sequence ID" value="ENSHHUP00000004496.1"/>
    <property type="gene ID" value="ENSHHUG00000002806.1"/>
</dbReference>
<name>A0A4W5JXK6_9TELE</name>
<dbReference type="STRING" id="62062.ENSHHUP00000004496"/>